<protein>
    <submittedName>
        <fullName evidence="1">Uncharacterized protein</fullName>
    </submittedName>
</protein>
<keyword evidence="2" id="KW-1185">Reference proteome</keyword>
<name>A0ABP2AAM1_9HYPH</name>
<dbReference type="RefSeq" id="WP_055460598.1">
    <property type="nucleotide sequence ID" value="NZ_CYHC01000011.1"/>
</dbReference>
<organism evidence="1 2">
    <name type="scientific">Chelatococcus sambhunathii</name>
    <dbReference type="NCBI Taxonomy" id="363953"/>
    <lineage>
        <taxon>Bacteria</taxon>
        <taxon>Pseudomonadati</taxon>
        <taxon>Pseudomonadota</taxon>
        <taxon>Alphaproteobacteria</taxon>
        <taxon>Hyphomicrobiales</taxon>
        <taxon>Chelatococcaceae</taxon>
        <taxon>Chelatococcus</taxon>
    </lineage>
</organism>
<dbReference type="EMBL" id="CYHC01000011">
    <property type="protein sequence ID" value="CUA90149.1"/>
    <property type="molecule type" value="Genomic_DNA"/>
</dbReference>
<proteinExistence type="predicted"/>
<sequence>MKEIASAKLGTTNGDVMLLTEDGTELRMPVGLLVTLANQARRLVASADAFLPDEPRGPAPTPVRSFTLASHEATGDVVLRLDPGTDFEFPVLMDHGLATGLSFALLGTLHRLPADTETGAG</sequence>
<gene>
    <name evidence="1" type="ORF">Ga0061061_11182</name>
</gene>
<accession>A0ABP2AAM1</accession>
<dbReference type="Proteomes" id="UP000182178">
    <property type="component" value="Unassembled WGS sequence"/>
</dbReference>
<evidence type="ECO:0000313" key="2">
    <source>
        <dbReference type="Proteomes" id="UP000182178"/>
    </source>
</evidence>
<comment type="caution">
    <text evidence="1">The sequence shown here is derived from an EMBL/GenBank/DDBJ whole genome shotgun (WGS) entry which is preliminary data.</text>
</comment>
<evidence type="ECO:0000313" key="1">
    <source>
        <dbReference type="EMBL" id="CUA90149.1"/>
    </source>
</evidence>
<reference evidence="1 2" key="1">
    <citation type="submission" date="2015-08" db="EMBL/GenBank/DDBJ databases">
        <authorList>
            <person name="Varghese N."/>
        </authorList>
    </citation>
    <scope>NUCLEOTIDE SEQUENCE [LARGE SCALE GENOMIC DNA]</scope>
    <source>
        <strain evidence="1 2">DSM 18167</strain>
    </source>
</reference>